<sequence>MSTTDFSPSSSSTTLPTSSPRVSRFVVQSSDVLQDARVDVLEENSDKVIWFKERFLAEHEVIEQIVHNQSSKVCWTIHRPMRGWYIRIRSPSFPPGVFIPLTPVPSSSPHHSEAAMTFISRTNLPNPLEDSVLLVQAGSSTSTVHSYPPTPPPAPALVLHPPSPPTSQSGLPKEKERLPKKLVRPSTSEFILAPYIAPASSTSFLSRVYNALRDYDRLSSNSFTLSRIAQQAPPPSVAAATSAQRLSSPLTSVKCLPLLTFHDRTSLLTVRSMTGMIEIDLAEERLLGVDTSFWIAVALTYLDFLNDRGETSLRRALLVEPMDTDSLASRLDNASIASGTVRSYVQRGSNETDNRVYQKNICDPPYFPSLNPDDEFDIFDIEISVEAAKSPQTDVVFRYRNASSTSSGRPAYKAEKTVKNRFIPGGKINIQVLRSQTWDSVKGEPIVGKPKGNIPIWEGFDINTRDAAFVATKGVILKSSTYAGAFTMTPYCGGYDPQKSRPIIHRDCLSHHFFPLYLTDFQARAPSRNKGPQKSRTPEALAKPYSGGGHFVFDCHSQGRRELLTTLYCTGYNRRHRVRTGDIALAELRLPHVGSGRADLPAWARLFKERHATLYISRRGLDAAFTGAHVNMMVPGPVEGNRYTLTLGQSQEMVISAFAIMILSIENDTIGSKKWHWMTERETLEREIGRFTDSLAVTVMDDSASLIETQSIVKSLSSSVRGNIGDAMLRSTTDSPISESLPDEPCTPADEPEGPYRSGFPVFHGQSASVYSSHGEDGRVIMEEVSDLQSPYYGNGVMKENKDKFHPTPVIQLEPTVPSMIVHPQQVPPPHHQAPYPNLPPPLDMPQQMFTGELQYPGQPPYPPMNSQHPPSPQVSMHQPSPPQLAQRAMSHSPYPPHRTDVPQRTQTLPQVQQQPSSIPYPLPVPVHPASLRSWAEDSRPEIDHAAENVLRKEGPKVTGRPTLGQDMGIYW</sequence>
<gene>
    <name evidence="2" type="ORF">WG66_538</name>
</gene>
<feature type="region of interest" description="Disordered" evidence="1">
    <location>
        <begin position="142"/>
        <end position="177"/>
    </location>
</feature>
<name>A0A0W0GEB0_MONRR</name>
<feature type="compositionally biased region" description="Polar residues" evidence="1">
    <location>
        <begin position="865"/>
        <end position="879"/>
    </location>
</feature>
<reference evidence="2 3" key="1">
    <citation type="submission" date="2015-12" db="EMBL/GenBank/DDBJ databases">
        <title>Draft genome sequence of Moniliophthora roreri, the causal agent of frosty pod rot of cacao.</title>
        <authorList>
            <person name="Aime M.C."/>
            <person name="Diaz-Valderrama J.R."/>
            <person name="Kijpornyongpan T."/>
            <person name="Phillips-Mora W."/>
        </authorList>
    </citation>
    <scope>NUCLEOTIDE SEQUENCE [LARGE SCALE GENOMIC DNA]</scope>
    <source>
        <strain evidence="2 3">MCA 2952</strain>
    </source>
</reference>
<protein>
    <submittedName>
        <fullName evidence="2">Uncharacterized protein</fullName>
    </submittedName>
</protein>
<feature type="region of interest" description="Disordered" evidence="1">
    <location>
        <begin position="853"/>
        <end position="922"/>
    </location>
</feature>
<feature type="region of interest" description="Disordered" evidence="1">
    <location>
        <begin position="730"/>
        <end position="752"/>
    </location>
</feature>
<feature type="compositionally biased region" description="Pro residues" evidence="1">
    <location>
        <begin position="148"/>
        <end position="165"/>
    </location>
</feature>
<accession>A0A0W0GEB0</accession>
<comment type="caution">
    <text evidence="2">The sequence shown here is derived from an EMBL/GenBank/DDBJ whole genome shotgun (WGS) entry which is preliminary data.</text>
</comment>
<dbReference type="Proteomes" id="UP000054988">
    <property type="component" value="Unassembled WGS sequence"/>
</dbReference>
<evidence type="ECO:0000256" key="1">
    <source>
        <dbReference type="SAM" id="MobiDB-lite"/>
    </source>
</evidence>
<dbReference type="PANTHER" id="PTHR24216">
    <property type="entry name" value="PAXILLIN-RELATED"/>
    <property type="match status" value="1"/>
</dbReference>
<organism evidence="2 3">
    <name type="scientific">Moniliophthora roreri</name>
    <name type="common">Frosty pod rot fungus</name>
    <name type="synonym">Monilia roreri</name>
    <dbReference type="NCBI Taxonomy" id="221103"/>
    <lineage>
        <taxon>Eukaryota</taxon>
        <taxon>Fungi</taxon>
        <taxon>Dikarya</taxon>
        <taxon>Basidiomycota</taxon>
        <taxon>Agaricomycotina</taxon>
        <taxon>Agaricomycetes</taxon>
        <taxon>Agaricomycetidae</taxon>
        <taxon>Agaricales</taxon>
        <taxon>Marasmiineae</taxon>
        <taxon>Marasmiaceae</taxon>
        <taxon>Moniliophthora</taxon>
    </lineage>
</organism>
<dbReference type="AlphaFoldDB" id="A0A0W0GEB0"/>
<evidence type="ECO:0000313" key="2">
    <source>
        <dbReference type="EMBL" id="KTB46905.1"/>
    </source>
</evidence>
<feature type="compositionally biased region" description="Low complexity" evidence="1">
    <location>
        <begin position="903"/>
        <end position="916"/>
    </location>
</feature>
<evidence type="ECO:0000313" key="3">
    <source>
        <dbReference type="Proteomes" id="UP000054988"/>
    </source>
</evidence>
<proteinExistence type="predicted"/>
<dbReference type="EMBL" id="LATX01000216">
    <property type="protein sequence ID" value="KTB46905.1"/>
    <property type="molecule type" value="Genomic_DNA"/>
</dbReference>